<keyword evidence="12" id="KW-1185">Reference proteome</keyword>
<gene>
    <name evidence="9 11" type="primary">aroA</name>
    <name evidence="11" type="ORF">CH341_27885</name>
</gene>
<feature type="active site" description="Proton acceptor" evidence="9">
    <location>
        <position position="328"/>
    </location>
</feature>
<feature type="domain" description="Enolpyruvate transferase" evidence="10">
    <location>
        <begin position="14"/>
        <end position="441"/>
    </location>
</feature>
<protein>
    <recommendedName>
        <fullName evidence="9">3-phosphoshikimate 1-carboxyvinyltransferase</fullName>
        <ecNumber evidence="9">2.5.1.19</ecNumber>
    </recommendedName>
    <alternativeName>
        <fullName evidence="9">5-enolpyruvylshikimate-3-phosphate synthase</fullName>
        <shortName evidence="9">EPSP synthase</shortName>
        <shortName evidence="9">EPSPS</shortName>
    </alternativeName>
</protein>
<comment type="subcellular location">
    <subcellularLocation>
        <location evidence="9">Cytoplasm</location>
    </subcellularLocation>
</comment>
<feature type="binding site" evidence="9">
    <location>
        <position position="33"/>
    </location>
    <ligand>
        <name>3-phosphoshikimate</name>
        <dbReference type="ChEBI" id="CHEBI:145989"/>
    </ligand>
</feature>
<feature type="binding site" evidence="9">
    <location>
        <position position="129"/>
    </location>
    <ligand>
        <name>phosphoenolpyruvate</name>
        <dbReference type="ChEBI" id="CHEBI:58702"/>
    </ligand>
</feature>
<dbReference type="UniPathway" id="UPA00053">
    <property type="reaction ID" value="UER00089"/>
</dbReference>
<dbReference type="SUPFAM" id="SSF55205">
    <property type="entry name" value="EPT/RTPC-like"/>
    <property type="match status" value="1"/>
</dbReference>
<comment type="pathway">
    <text evidence="2 9">Metabolic intermediate biosynthesis; chorismate biosynthesis; chorismate from D-erythrose 4-phosphate and phosphoenolpyruvate: step 6/7.</text>
</comment>
<evidence type="ECO:0000256" key="2">
    <source>
        <dbReference type="ARBA" id="ARBA00004811"/>
    </source>
</evidence>
<dbReference type="FunFam" id="3.65.10.10:FF:000005">
    <property type="entry name" value="3-phosphoshikimate 1-carboxyvinyltransferase"/>
    <property type="match status" value="1"/>
</dbReference>
<dbReference type="EMBL" id="NPEX01000362">
    <property type="protein sequence ID" value="RAI38425.1"/>
    <property type="molecule type" value="Genomic_DNA"/>
</dbReference>
<dbReference type="PANTHER" id="PTHR21090:SF5">
    <property type="entry name" value="PENTAFUNCTIONAL AROM POLYPEPTIDE"/>
    <property type="match status" value="1"/>
</dbReference>
<dbReference type="AlphaFoldDB" id="A0A327KLT1"/>
<evidence type="ECO:0000256" key="4">
    <source>
        <dbReference type="ARBA" id="ARBA00022490"/>
    </source>
</evidence>
<comment type="catalytic activity">
    <reaction evidence="8">
        <text>3-phosphoshikimate + phosphoenolpyruvate = 5-O-(1-carboxyvinyl)-3-phosphoshikimate + phosphate</text>
        <dbReference type="Rhea" id="RHEA:21256"/>
        <dbReference type="ChEBI" id="CHEBI:43474"/>
        <dbReference type="ChEBI" id="CHEBI:57701"/>
        <dbReference type="ChEBI" id="CHEBI:58702"/>
        <dbReference type="ChEBI" id="CHEBI:145989"/>
        <dbReference type="EC" id="2.5.1.19"/>
    </reaction>
    <physiologicalReaction direction="left-to-right" evidence="8">
        <dbReference type="Rhea" id="RHEA:21257"/>
    </physiologicalReaction>
</comment>
<keyword evidence="5 9" id="KW-0028">Amino-acid biosynthesis</keyword>
<organism evidence="11 12">
    <name type="scientific">Rhodoplanes roseus</name>
    <dbReference type="NCBI Taxonomy" id="29409"/>
    <lineage>
        <taxon>Bacteria</taxon>
        <taxon>Pseudomonadati</taxon>
        <taxon>Pseudomonadota</taxon>
        <taxon>Alphaproteobacteria</taxon>
        <taxon>Hyphomicrobiales</taxon>
        <taxon>Nitrobacteraceae</taxon>
        <taxon>Rhodoplanes</taxon>
    </lineage>
</organism>
<feature type="binding site" evidence="9">
    <location>
        <position position="355"/>
    </location>
    <ligand>
        <name>3-phosphoshikimate</name>
        <dbReference type="ChEBI" id="CHEBI:145989"/>
    </ligand>
</feature>
<dbReference type="GO" id="GO:0009073">
    <property type="term" value="P:aromatic amino acid family biosynthetic process"/>
    <property type="evidence" value="ECO:0007669"/>
    <property type="project" value="UniProtKB-KW"/>
</dbReference>
<evidence type="ECO:0000256" key="8">
    <source>
        <dbReference type="ARBA" id="ARBA00044633"/>
    </source>
</evidence>
<dbReference type="RefSeq" id="WP_111422349.1">
    <property type="nucleotide sequence ID" value="NZ_NPEX01000362.1"/>
</dbReference>
<evidence type="ECO:0000256" key="6">
    <source>
        <dbReference type="ARBA" id="ARBA00022679"/>
    </source>
</evidence>
<comment type="subunit">
    <text evidence="9">Monomer.</text>
</comment>
<sequence length="449" mass="46256">MSSTAALMPLAARGARPLAGRVRVPGDKSISHRALILGALAVGRTTVTGLLEGEDVLATAQAMRLLGATVTRTGPGAWTVEGVGVGGFAAPPETLDFGNSGTGCRLVMGAVAGSPVTAMFDGDASLRRRPMRRILDPILKMGATVVQSTEGDRLPVMLAGARDPLPIEYTTPVPSAQVKSAVLLAGLSAPGHTVVIESEATRDHTEKMLAHFGADVTVVPDGPHGRRITLVGQPELHGADVVVPADPSSAAFPLVAALLVPGSDVILDNVMTNPLRTGLITTLREMGASIEEVARREDGGEAMADLRVRASDLVGVEVPPDRAPAMIDEYPVLAVAAAFATGRTVMRGLKELRVKESDRLAATADLLRVNGVTVTIDGDDMIVEGLGAGRGLPPGGGLVASHMDHRIAMSALVMGLASEKPVSVDDAAFIATSFPGFVETMRGLGADIG</sequence>
<comment type="function">
    <text evidence="1 9">Catalyzes the transfer of the enolpyruvyl moiety of phosphoenolpyruvate (PEP) to the 5-hydroxyl of shikimate-3-phosphate (S3P) to produce enolpyruvyl shikimate-3-phosphate and inorganic phosphate.</text>
</comment>
<keyword evidence="6 9" id="KW-0808">Transferase</keyword>
<dbReference type="GO" id="GO:0005737">
    <property type="term" value="C:cytoplasm"/>
    <property type="evidence" value="ECO:0007669"/>
    <property type="project" value="UniProtKB-SubCell"/>
</dbReference>
<dbReference type="FunFam" id="3.65.10.10:FF:000006">
    <property type="entry name" value="3-phosphoshikimate 1-carboxyvinyltransferase"/>
    <property type="match status" value="1"/>
</dbReference>
<feature type="binding site" evidence="9">
    <location>
        <position position="359"/>
    </location>
    <ligand>
        <name>phosphoenolpyruvate</name>
        <dbReference type="ChEBI" id="CHEBI:58702"/>
    </ligand>
</feature>
<feature type="binding site" evidence="9">
    <location>
        <position position="175"/>
    </location>
    <ligand>
        <name>3-phosphoshikimate</name>
        <dbReference type="ChEBI" id="CHEBI:145989"/>
    </ligand>
</feature>
<dbReference type="InterPro" id="IPR013792">
    <property type="entry name" value="RNA3'P_cycl/enolpyr_Trfase_a/b"/>
</dbReference>
<feature type="binding site" evidence="9">
    <location>
        <position position="29"/>
    </location>
    <ligand>
        <name>3-phosphoshikimate</name>
        <dbReference type="ChEBI" id="CHEBI:145989"/>
    </ligand>
</feature>
<evidence type="ECO:0000256" key="3">
    <source>
        <dbReference type="ARBA" id="ARBA00009948"/>
    </source>
</evidence>
<evidence type="ECO:0000259" key="10">
    <source>
        <dbReference type="Pfam" id="PF00275"/>
    </source>
</evidence>
<accession>A0A327KLT1</accession>
<evidence type="ECO:0000313" key="12">
    <source>
        <dbReference type="Proteomes" id="UP000249130"/>
    </source>
</evidence>
<feature type="binding site" evidence="9">
    <location>
        <position position="177"/>
    </location>
    <ligand>
        <name>3-phosphoshikimate</name>
        <dbReference type="ChEBI" id="CHEBI:145989"/>
    </ligand>
</feature>
<dbReference type="GO" id="GO:0009423">
    <property type="term" value="P:chorismate biosynthetic process"/>
    <property type="evidence" value="ECO:0007669"/>
    <property type="project" value="UniProtKB-UniRule"/>
</dbReference>
<dbReference type="PROSITE" id="PS00104">
    <property type="entry name" value="EPSP_SYNTHASE_1"/>
    <property type="match status" value="1"/>
</dbReference>
<dbReference type="Pfam" id="PF00275">
    <property type="entry name" value="EPSP_synthase"/>
    <property type="match status" value="1"/>
</dbReference>
<dbReference type="InterPro" id="IPR001986">
    <property type="entry name" value="Enolpyruvate_Tfrase_dom"/>
</dbReference>
<dbReference type="HAMAP" id="MF_00210">
    <property type="entry name" value="EPSP_synth"/>
    <property type="match status" value="1"/>
</dbReference>
<dbReference type="Gene3D" id="3.65.10.10">
    <property type="entry name" value="Enolpyruvate transferase domain"/>
    <property type="match status" value="2"/>
</dbReference>
<name>A0A327KLT1_9BRAD</name>
<evidence type="ECO:0000256" key="9">
    <source>
        <dbReference type="HAMAP-Rule" id="MF_00210"/>
    </source>
</evidence>
<comment type="caution">
    <text evidence="9">Lacks conserved residue(s) required for the propagation of feature annotation.</text>
</comment>
<feature type="binding site" evidence="9">
    <location>
        <position position="101"/>
    </location>
    <ligand>
        <name>phosphoenolpyruvate</name>
        <dbReference type="ChEBI" id="CHEBI:58702"/>
    </ligand>
</feature>
<dbReference type="PROSITE" id="PS00885">
    <property type="entry name" value="EPSP_SYNTHASE_2"/>
    <property type="match status" value="1"/>
</dbReference>
<evidence type="ECO:0000256" key="5">
    <source>
        <dbReference type="ARBA" id="ARBA00022605"/>
    </source>
</evidence>
<feature type="binding site" evidence="9">
    <location>
        <position position="28"/>
    </location>
    <ligand>
        <name>3-phosphoshikimate</name>
        <dbReference type="ChEBI" id="CHEBI:145989"/>
    </ligand>
</feature>
<evidence type="ECO:0000313" key="11">
    <source>
        <dbReference type="EMBL" id="RAI38425.1"/>
    </source>
</evidence>
<feature type="binding site" evidence="9">
    <location>
        <position position="328"/>
    </location>
    <ligand>
        <name>3-phosphoshikimate</name>
        <dbReference type="ChEBI" id="CHEBI:145989"/>
    </ligand>
</feature>
<keyword evidence="4 9" id="KW-0963">Cytoplasm</keyword>
<feature type="binding site" evidence="9">
    <location>
        <position position="406"/>
    </location>
    <ligand>
        <name>phosphoenolpyruvate</name>
        <dbReference type="ChEBI" id="CHEBI:58702"/>
    </ligand>
</feature>
<dbReference type="InterPro" id="IPR023193">
    <property type="entry name" value="EPSP_synthase_CS"/>
</dbReference>
<dbReference type="GO" id="GO:0008652">
    <property type="term" value="P:amino acid biosynthetic process"/>
    <property type="evidence" value="ECO:0007669"/>
    <property type="project" value="UniProtKB-KW"/>
</dbReference>
<dbReference type="PANTHER" id="PTHR21090">
    <property type="entry name" value="AROM/DEHYDROQUINATE SYNTHASE"/>
    <property type="match status" value="1"/>
</dbReference>
<dbReference type="Proteomes" id="UP000249130">
    <property type="component" value="Unassembled WGS sequence"/>
</dbReference>
<dbReference type="EC" id="2.5.1.19" evidence="9"/>
<keyword evidence="7 9" id="KW-0057">Aromatic amino acid biosynthesis</keyword>
<comment type="caution">
    <text evidence="11">The sequence shown here is derived from an EMBL/GenBank/DDBJ whole genome shotgun (WGS) entry which is preliminary data.</text>
</comment>
<dbReference type="InterPro" id="IPR036968">
    <property type="entry name" value="Enolpyruvate_Tfrase_sf"/>
</dbReference>
<dbReference type="NCBIfam" id="TIGR01356">
    <property type="entry name" value="aroA"/>
    <property type="match status" value="1"/>
</dbReference>
<dbReference type="OrthoDB" id="9809920at2"/>
<evidence type="ECO:0000256" key="1">
    <source>
        <dbReference type="ARBA" id="ARBA00002174"/>
    </source>
</evidence>
<feature type="binding site" evidence="9">
    <location>
        <position position="28"/>
    </location>
    <ligand>
        <name>phosphoenolpyruvate</name>
        <dbReference type="ChEBI" id="CHEBI:58702"/>
    </ligand>
</feature>
<proteinExistence type="inferred from homology"/>
<comment type="similarity">
    <text evidence="3 9">Belongs to the EPSP synthase family.</text>
</comment>
<evidence type="ECO:0000256" key="7">
    <source>
        <dbReference type="ARBA" id="ARBA00023141"/>
    </source>
</evidence>
<reference evidence="11 12" key="1">
    <citation type="submission" date="2017-07" db="EMBL/GenBank/DDBJ databases">
        <title>Draft Genome Sequences of Select Purple Nonsulfur Bacteria.</title>
        <authorList>
            <person name="Lasarre B."/>
            <person name="Mckinlay J.B."/>
        </authorList>
    </citation>
    <scope>NUCLEOTIDE SEQUENCE [LARGE SCALE GENOMIC DNA]</scope>
    <source>
        <strain evidence="11 12">DSM 5909</strain>
    </source>
</reference>
<dbReference type="CDD" id="cd01556">
    <property type="entry name" value="EPSP_synthase"/>
    <property type="match status" value="1"/>
</dbReference>
<dbReference type="InterPro" id="IPR006264">
    <property type="entry name" value="EPSP_synthase"/>
</dbReference>
<dbReference type="PIRSF" id="PIRSF000505">
    <property type="entry name" value="EPSPS"/>
    <property type="match status" value="1"/>
</dbReference>
<dbReference type="GO" id="GO:0003866">
    <property type="term" value="F:3-phosphoshikimate 1-carboxyvinyltransferase activity"/>
    <property type="evidence" value="ECO:0007669"/>
    <property type="project" value="UniProtKB-UniRule"/>
</dbReference>
<feature type="binding site" evidence="9">
    <location>
        <position position="177"/>
    </location>
    <ligand>
        <name>phosphoenolpyruvate</name>
        <dbReference type="ChEBI" id="CHEBI:58702"/>
    </ligand>
</feature>